<feature type="transmembrane region" description="Helical" evidence="2">
    <location>
        <begin position="12"/>
        <end position="29"/>
    </location>
</feature>
<keyword evidence="2" id="KW-1133">Transmembrane helix</keyword>
<comment type="caution">
    <text evidence="3">The sequence shown here is derived from an EMBL/GenBank/DDBJ whole genome shotgun (WGS) entry which is preliminary data.</text>
</comment>
<sequence length="424" mass="45939">MFLPLESSNERGTMSLTTLLVFISLYTESSNSLPTTAYLKYIDVWFVFSITYLSVIIIVHLATFSHCPPSPTGSKVVAWPPKTDSTDRLSLPGCGATWKRQAVARSSLLPGKQAPAAARGTGLQSCSTTRHSLPGRHICRTGIDRFPPTFPPPRTPNIRAPWSFSSPQGLSRAQIAGLSPVRARKPGESSGALPDGRVPARRRLFANSTSLLRNHDASLSGPSRVLSKSSLKTRKTLRSLSNSASHPRSISRRPGHLSLSLTPVSLLALLRMACTSSAAVATLFGLLALTQAQASVAGAQVYSSHSGSAQSQVTEPDGTIKGECAYLDPQGRNVKISYRQSPGGQIEAASDPPMQNTAGALQACRSAAEAASRAAQESFQHTQKNIFRQQQDLQQQIFRQNQAFQQSFQYPRFFQFPQDFPFGR</sequence>
<evidence type="ECO:0000313" key="3">
    <source>
        <dbReference type="EMBL" id="KAG0726035.1"/>
    </source>
</evidence>
<dbReference type="SUPFAM" id="SSF90112">
    <property type="entry name" value="Neurotransmitter-gated ion-channel transmembrane pore"/>
    <property type="match status" value="1"/>
</dbReference>
<dbReference type="Gene3D" id="1.20.58.390">
    <property type="entry name" value="Neurotransmitter-gated ion-channel transmembrane domain"/>
    <property type="match status" value="1"/>
</dbReference>
<protein>
    <submittedName>
        <fullName evidence="3">Uncharacterized protein</fullName>
    </submittedName>
</protein>
<dbReference type="InterPro" id="IPR038050">
    <property type="entry name" value="Neuro_actylchol_rec"/>
</dbReference>
<reference evidence="3" key="1">
    <citation type="submission" date="2020-07" db="EMBL/GenBank/DDBJ databases">
        <title>The High-quality genome of the commercially important snow crab, Chionoecetes opilio.</title>
        <authorList>
            <person name="Jeong J.-H."/>
            <person name="Ryu S."/>
        </authorList>
    </citation>
    <scope>NUCLEOTIDE SEQUENCE</scope>
    <source>
        <strain evidence="3">MADBK_172401_WGS</strain>
        <tissue evidence="3">Digestive gland</tissue>
    </source>
</reference>
<evidence type="ECO:0000256" key="1">
    <source>
        <dbReference type="SAM" id="MobiDB-lite"/>
    </source>
</evidence>
<keyword evidence="2" id="KW-0812">Transmembrane</keyword>
<dbReference type="GO" id="GO:0016020">
    <property type="term" value="C:membrane"/>
    <property type="evidence" value="ECO:0007669"/>
    <property type="project" value="InterPro"/>
</dbReference>
<dbReference type="OrthoDB" id="6382217at2759"/>
<dbReference type="Proteomes" id="UP000770661">
    <property type="component" value="Unassembled WGS sequence"/>
</dbReference>
<evidence type="ECO:0000313" key="4">
    <source>
        <dbReference type="Proteomes" id="UP000770661"/>
    </source>
</evidence>
<keyword evidence="2" id="KW-0472">Membrane</keyword>
<dbReference type="AlphaFoldDB" id="A0A8J4YSK9"/>
<accession>A0A8J4YSK9</accession>
<dbReference type="EMBL" id="JACEEZ010004901">
    <property type="protein sequence ID" value="KAG0726035.1"/>
    <property type="molecule type" value="Genomic_DNA"/>
</dbReference>
<keyword evidence="4" id="KW-1185">Reference proteome</keyword>
<feature type="region of interest" description="Disordered" evidence="1">
    <location>
        <begin position="215"/>
        <end position="255"/>
    </location>
</feature>
<feature type="compositionally biased region" description="Polar residues" evidence="1">
    <location>
        <begin position="238"/>
        <end position="248"/>
    </location>
</feature>
<organism evidence="3 4">
    <name type="scientific">Chionoecetes opilio</name>
    <name type="common">Atlantic snow crab</name>
    <name type="synonym">Cancer opilio</name>
    <dbReference type="NCBI Taxonomy" id="41210"/>
    <lineage>
        <taxon>Eukaryota</taxon>
        <taxon>Metazoa</taxon>
        <taxon>Ecdysozoa</taxon>
        <taxon>Arthropoda</taxon>
        <taxon>Crustacea</taxon>
        <taxon>Multicrustacea</taxon>
        <taxon>Malacostraca</taxon>
        <taxon>Eumalacostraca</taxon>
        <taxon>Eucarida</taxon>
        <taxon>Decapoda</taxon>
        <taxon>Pleocyemata</taxon>
        <taxon>Brachyura</taxon>
        <taxon>Eubrachyura</taxon>
        <taxon>Majoidea</taxon>
        <taxon>Majidae</taxon>
        <taxon>Chionoecetes</taxon>
    </lineage>
</organism>
<name>A0A8J4YSK9_CHIOP</name>
<feature type="transmembrane region" description="Helical" evidence="2">
    <location>
        <begin position="41"/>
        <end position="62"/>
    </location>
</feature>
<dbReference type="GO" id="GO:0006811">
    <property type="term" value="P:monoatomic ion transport"/>
    <property type="evidence" value="ECO:0007669"/>
    <property type="project" value="InterPro"/>
</dbReference>
<proteinExistence type="predicted"/>
<evidence type="ECO:0000256" key="2">
    <source>
        <dbReference type="SAM" id="Phobius"/>
    </source>
</evidence>
<feature type="region of interest" description="Disordered" evidence="1">
    <location>
        <begin position="179"/>
        <end position="200"/>
    </location>
</feature>
<dbReference type="InterPro" id="IPR036719">
    <property type="entry name" value="Neuro-gated_channel_TM_sf"/>
</dbReference>
<gene>
    <name evidence="3" type="ORF">GWK47_037392</name>
</gene>